<feature type="region of interest" description="Disordered" evidence="2">
    <location>
        <begin position="190"/>
        <end position="265"/>
    </location>
</feature>
<name>A0ABW2G773_9ACTN</name>
<sequence length="633" mass="66023">MAAELVPGQNHPLPGARLEIRLSAGEPVIAGATLTDEHGRVPRPEWVGHPGAPVLPGLELPRQAAAEHRLAVDLGALPEAVRRVNILLALPTGTGRAERFGALSAPHAAITTLDGTRIAGFTVTGLDAESAVFALELYERQGAWKVRAAGQGYAGGLAAMLADQGLPDAAGLAARINAAVSEGLARAVAAAPPPTVPASRTPAGGVDYRHPTRRPASPGAGPDTPAPPPDPGSGPGVDYRHPVRSAPAAGQPTPAGRPPAPVAGDAAGWSLEERLYNQVWGMFEDLTRSVAAYRSAVDFADSRLERELEDVLADPRSRIGTAADAAREAADARHGALVGQARAALDRDLAQLIAESAVVEPALPPPYARWDSACWHSYQVPAQAPMALRLGDLSLEESGPLRIPMLMRLPLQRGLWIDTGSAGALGPADADQVRHDGVGLAVSLAARLLAAYPADAFAVHVIDPDGAAAAGLAPLRDAGLLAAPPAAGAAGVRAVLEELTQRVDLVQMAIRSGATDALPPGTDAADRLLIVHDFPHGFDERAVTQLRYLADEGAQAGVHLMLVADRAEAEAYGPLLDPLWRGLLRVTPLPEDHLADPWIGHAWTYEPPTAADRGETLARVLARVAQARRSRPY</sequence>
<evidence type="ECO:0000256" key="2">
    <source>
        <dbReference type="SAM" id="MobiDB-lite"/>
    </source>
</evidence>
<dbReference type="Proteomes" id="UP001596413">
    <property type="component" value="Unassembled WGS sequence"/>
</dbReference>
<protein>
    <submittedName>
        <fullName evidence="4">TerD family protein</fullName>
    </submittedName>
</protein>
<accession>A0ABW2G773</accession>
<gene>
    <name evidence="4" type="ORF">ACFQLX_00245</name>
</gene>
<dbReference type="InterPro" id="IPR051324">
    <property type="entry name" value="Stress/Tellurium_Resist"/>
</dbReference>
<comment type="similarity">
    <text evidence="1">Belongs to the CAPAB/TerDEXZ family.</text>
</comment>
<dbReference type="CDD" id="cd06974">
    <property type="entry name" value="TerD_like"/>
    <property type="match status" value="1"/>
</dbReference>
<dbReference type="Gene3D" id="3.40.50.300">
    <property type="entry name" value="P-loop containing nucleotide triphosphate hydrolases"/>
    <property type="match status" value="1"/>
</dbReference>
<evidence type="ECO:0000313" key="5">
    <source>
        <dbReference type="Proteomes" id="UP001596413"/>
    </source>
</evidence>
<reference evidence="5" key="1">
    <citation type="journal article" date="2019" name="Int. J. Syst. Evol. Microbiol.">
        <title>The Global Catalogue of Microorganisms (GCM) 10K type strain sequencing project: providing services to taxonomists for standard genome sequencing and annotation.</title>
        <authorList>
            <consortium name="The Broad Institute Genomics Platform"/>
            <consortium name="The Broad Institute Genome Sequencing Center for Infectious Disease"/>
            <person name="Wu L."/>
            <person name="Ma J."/>
        </authorList>
    </citation>
    <scope>NUCLEOTIDE SEQUENCE [LARGE SCALE GENOMIC DNA]</scope>
    <source>
        <strain evidence="5">CGMCC 1.13681</strain>
    </source>
</reference>
<dbReference type="Pfam" id="PF02342">
    <property type="entry name" value="TerD"/>
    <property type="match status" value="1"/>
</dbReference>
<evidence type="ECO:0000313" key="4">
    <source>
        <dbReference type="EMBL" id="MFC7216607.1"/>
    </source>
</evidence>
<evidence type="ECO:0000256" key="1">
    <source>
        <dbReference type="ARBA" id="ARBA00008775"/>
    </source>
</evidence>
<keyword evidence="5" id="KW-1185">Reference proteome</keyword>
<evidence type="ECO:0000259" key="3">
    <source>
        <dbReference type="Pfam" id="PF02342"/>
    </source>
</evidence>
<proteinExistence type="inferred from homology"/>
<comment type="caution">
    <text evidence="4">The sequence shown here is derived from an EMBL/GenBank/DDBJ whole genome shotgun (WGS) entry which is preliminary data.</text>
</comment>
<dbReference type="PANTHER" id="PTHR32097">
    <property type="entry name" value="CAMP-BINDING PROTEIN 1-RELATED"/>
    <property type="match status" value="1"/>
</dbReference>
<dbReference type="PANTHER" id="PTHR32097:SF4">
    <property type="entry name" value="GENERAL STRESS PROTEIN 16U"/>
    <property type="match status" value="1"/>
</dbReference>
<organism evidence="4 5">
    <name type="scientific">Streptomyces polyrhachis</name>
    <dbReference type="NCBI Taxonomy" id="1282885"/>
    <lineage>
        <taxon>Bacteria</taxon>
        <taxon>Bacillati</taxon>
        <taxon>Actinomycetota</taxon>
        <taxon>Actinomycetes</taxon>
        <taxon>Kitasatosporales</taxon>
        <taxon>Streptomycetaceae</taxon>
        <taxon>Streptomyces</taxon>
    </lineage>
</organism>
<dbReference type="Gene3D" id="2.60.60.30">
    <property type="entry name" value="sav2460 like domains"/>
    <property type="match status" value="1"/>
</dbReference>
<dbReference type="InterPro" id="IPR027417">
    <property type="entry name" value="P-loop_NTPase"/>
</dbReference>
<dbReference type="EMBL" id="JBHSZO010000001">
    <property type="protein sequence ID" value="MFC7216607.1"/>
    <property type="molecule type" value="Genomic_DNA"/>
</dbReference>
<dbReference type="InterPro" id="IPR003325">
    <property type="entry name" value="TerD"/>
</dbReference>
<feature type="domain" description="TerD" evidence="3">
    <location>
        <begin position="66"/>
        <end position="162"/>
    </location>
</feature>
<dbReference type="RefSeq" id="WP_386410201.1">
    <property type="nucleotide sequence ID" value="NZ_JBHSZO010000001.1"/>
</dbReference>